<reference evidence="3" key="1">
    <citation type="journal article" date="2019" name="Int. J. Syst. Evol. Microbiol.">
        <title>The Global Catalogue of Microorganisms (GCM) 10K type strain sequencing project: providing services to taxonomists for standard genome sequencing and annotation.</title>
        <authorList>
            <consortium name="The Broad Institute Genomics Platform"/>
            <consortium name="The Broad Institute Genome Sequencing Center for Infectious Disease"/>
            <person name="Wu L."/>
            <person name="Ma J."/>
        </authorList>
    </citation>
    <scope>NUCLEOTIDE SEQUENCE [LARGE SCALE GENOMIC DNA]</scope>
    <source>
        <strain evidence="3">CG52</strain>
    </source>
</reference>
<keyword evidence="3" id="KW-1185">Reference proteome</keyword>
<dbReference type="PANTHER" id="PTHR39327:SF1">
    <property type="entry name" value="BLR5470 PROTEIN"/>
    <property type="match status" value="1"/>
</dbReference>
<dbReference type="EMBL" id="JBHUEQ010000004">
    <property type="protein sequence ID" value="MFD1744639.1"/>
    <property type="molecule type" value="Genomic_DNA"/>
</dbReference>
<protein>
    <submittedName>
        <fullName evidence="2">Transglutaminase-like cysteine peptidase</fullName>
    </submittedName>
</protein>
<comment type="caution">
    <text evidence="2">The sequence shown here is derived from an EMBL/GenBank/DDBJ whole genome shotgun (WGS) entry which is preliminary data.</text>
</comment>
<dbReference type="Gene3D" id="3.10.620.30">
    <property type="match status" value="1"/>
</dbReference>
<dbReference type="RefSeq" id="WP_377396881.1">
    <property type="nucleotide sequence ID" value="NZ_JBHUEQ010000004.1"/>
</dbReference>
<name>A0ABW4M0E5_9HYPH</name>
<evidence type="ECO:0000313" key="3">
    <source>
        <dbReference type="Proteomes" id="UP001597322"/>
    </source>
</evidence>
<evidence type="ECO:0000313" key="2">
    <source>
        <dbReference type="EMBL" id="MFD1744639.1"/>
    </source>
</evidence>
<proteinExistence type="predicted"/>
<evidence type="ECO:0000256" key="1">
    <source>
        <dbReference type="SAM" id="SignalP"/>
    </source>
</evidence>
<gene>
    <name evidence="2" type="ORF">ACFSE1_04120</name>
</gene>
<dbReference type="PANTHER" id="PTHR39327">
    <property type="match status" value="1"/>
</dbReference>
<feature type="chain" id="PRO_5045182771" evidence="1">
    <location>
        <begin position="24"/>
        <end position="205"/>
    </location>
</feature>
<dbReference type="Pfam" id="PF06035">
    <property type="entry name" value="Peptidase_C93"/>
    <property type="match status" value="1"/>
</dbReference>
<feature type="signal peptide" evidence="1">
    <location>
        <begin position="1"/>
        <end position="23"/>
    </location>
</feature>
<keyword evidence="1" id="KW-0732">Signal</keyword>
<sequence>MMNALKARHFAVILTTLLASASAAIPAPRTNSLNMIVGGITSQPIGHYEFCQRLPDECNQRFASTLPPKVTEYGWEMIQQINASVNHRIEARTDMDVYGREEYWAYPTTAGDCEDYALEKRKELKEKGFSLADLLITVVRKPDGEGHAVLTVRTSEGDYILDNLTDQVKLWSETDYTYLKRQASFNTGRWVSIEDGRELVVGSVR</sequence>
<accession>A0ABW4M0E5</accession>
<dbReference type="Proteomes" id="UP001597322">
    <property type="component" value="Unassembled WGS sequence"/>
</dbReference>
<organism evidence="2 3">
    <name type="scientific">Rhizobium helianthi</name>
    <dbReference type="NCBI Taxonomy" id="1132695"/>
    <lineage>
        <taxon>Bacteria</taxon>
        <taxon>Pseudomonadati</taxon>
        <taxon>Pseudomonadota</taxon>
        <taxon>Alphaproteobacteria</taxon>
        <taxon>Hyphomicrobiales</taxon>
        <taxon>Rhizobiaceae</taxon>
        <taxon>Rhizobium/Agrobacterium group</taxon>
        <taxon>Rhizobium</taxon>
    </lineage>
</organism>
<dbReference type="InterPro" id="IPR010319">
    <property type="entry name" value="Transglutaminase-like_Cys_pept"/>
</dbReference>